<dbReference type="EMBL" id="CAJOBJ010338583">
    <property type="protein sequence ID" value="CAF5192255.1"/>
    <property type="molecule type" value="Genomic_DNA"/>
</dbReference>
<reference evidence="2" key="1">
    <citation type="submission" date="2021-02" db="EMBL/GenBank/DDBJ databases">
        <authorList>
            <person name="Nowell W R."/>
        </authorList>
    </citation>
    <scope>NUCLEOTIDE SEQUENCE</scope>
</reference>
<accession>A0A8S3HZZ6</accession>
<evidence type="ECO:0000313" key="2">
    <source>
        <dbReference type="EMBL" id="CAF5192255.1"/>
    </source>
</evidence>
<protein>
    <submittedName>
        <fullName evidence="2">Uncharacterized protein</fullName>
    </submittedName>
</protein>
<name>A0A8S3HZZ6_9BILA</name>
<dbReference type="AlphaFoldDB" id="A0A8S3HZZ6"/>
<feature type="region of interest" description="Disordered" evidence="1">
    <location>
        <begin position="30"/>
        <end position="72"/>
    </location>
</feature>
<organism evidence="2 3">
    <name type="scientific">Rotaria magnacalcarata</name>
    <dbReference type="NCBI Taxonomy" id="392030"/>
    <lineage>
        <taxon>Eukaryota</taxon>
        <taxon>Metazoa</taxon>
        <taxon>Spiralia</taxon>
        <taxon>Gnathifera</taxon>
        <taxon>Rotifera</taxon>
        <taxon>Eurotatoria</taxon>
        <taxon>Bdelloidea</taxon>
        <taxon>Philodinida</taxon>
        <taxon>Philodinidae</taxon>
        <taxon>Rotaria</taxon>
    </lineage>
</organism>
<feature type="compositionally biased region" description="Polar residues" evidence="1">
    <location>
        <begin position="50"/>
        <end position="61"/>
    </location>
</feature>
<sequence length="72" mass="7814">MSNYVRHLTKPNPCVMIQRKVKNTSDTIAQNSFSSKDDTSTPDDSIVGPVSNSTLSSQTISGKRKKSNISIA</sequence>
<evidence type="ECO:0000256" key="1">
    <source>
        <dbReference type="SAM" id="MobiDB-lite"/>
    </source>
</evidence>
<dbReference type="Proteomes" id="UP000681720">
    <property type="component" value="Unassembled WGS sequence"/>
</dbReference>
<feature type="compositionally biased region" description="Basic residues" evidence="1">
    <location>
        <begin position="62"/>
        <end position="72"/>
    </location>
</feature>
<comment type="caution">
    <text evidence="2">The sequence shown here is derived from an EMBL/GenBank/DDBJ whole genome shotgun (WGS) entry which is preliminary data.</text>
</comment>
<evidence type="ECO:0000313" key="3">
    <source>
        <dbReference type="Proteomes" id="UP000681720"/>
    </source>
</evidence>
<gene>
    <name evidence="2" type="ORF">GIL414_LOCUS73413</name>
</gene>
<proteinExistence type="predicted"/>